<comment type="caution">
    <text evidence="9">Lacks conserved residue(s) required for the propagation of feature annotation.</text>
</comment>
<dbReference type="PROSITE" id="PS00808">
    <property type="entry name" value="ADP_GLC_PYROPHOSPH_1"/>
    <property type="match status" value="1"/>
</dbReference>
<sequence length="378" mass="41629">MIAMILAGGKGTRLGLLTQHIAKPAVPFGGRYRIIDFALSNCVNSGIHQVGIMTQYQPLELNAHIGNGEAWGLDTKGSATILQPYSSSEGEKWFKGTANAIYQNVSFIDSLDPEYVLILSGDHIYKMDYAAMLEEHKKHQASLTVAVIPVEMEEASRFGIMNTDEEGRILEFEEKPAQPKSNLASMGIYIFNWKTLRNYLLEDQKGKRELEDFGKHVIPHYLDQGEACYAYAFHGYWKDVGTVASLWQANMEMLDLNHPIYKTEATWRIYSNDKVSPPQVIANHAAIYDSYVTDGCYVAGEIYHSILSQNVSVGLDAQVKDSIIMANAKIGSSCSIEYAIIGEGAQIADGEMVIGTKDQIAVVGFGVELGGVKANGQQ</sequence>
<dbReference type="GO" id="GO:0005524">
    <property type="term" value="F:ATP binding"/>
    <property type="evidence" value="ECO:0007669"/>
    <property type="project" value="UniProtKB-KW"/>
</dbReference>
<dbReference type="STRING" id="883113.HMPREF9708_00213"/>
<dbReference type="InterPro" id="IPR011004">
    <property type="entry name" value="Trimer_LpxA-like_sf"/>
</dbReference>
<dbReference type="PROSITE" id="PS00809">
    <property type="entry name" value="ADP_GLC_PYROPHOSPH_2"/>
    <property type="match status" value="1"/>
</dbReference>
<comment type="similarity">
    <text evidence="1 9">Belongs to the bacterial/plant glucose-1-phosphate adenylyltransferase family.</text>
</comment>
<comment type="function">
    <text evidence="9">Involved in the biosynthesis of ADP-glucose, a building block required for the elongation reactions to produce glycogen. Catalyzes the reaction between ATP and alpha-D-glucose 1-phosphate (G1P) to produce pyrophosphate and ADP-Glc.</text>
</comment>
<feature type="domain" description="Glucose-1-phosphate adenylyltransferase/Bifunctional protein GlmU-like C-terminal hexapeptide" evidence="11">
    <location>
        <begin position="283"/>
        <end position="362"/>
    </location>
</feature>
<feature type="domain" description="Nucleotidyl transferase" evidence="10">
    <location>
        <begin position="3"/>
        <end position="254"/>
    </location>
</feature>
<keyword evidence="6 9" id="KW-0067">ATP-binding</keyword>
<dbReference type="Pfam" id="PF00483">
    <property type="entry name" value="NTP_transferase"/>
    <property type="match status" value="1"/>
</dbReference>
<dbReference type="NCBIfam" id="NF003670">
    <property type="entry name" value="PRK05293.1"/>
    <property type="match status" value="1"/>
</dbReference>
<dbReference type="HOGENOM" id="CLU_029499_14_0_9"/>
<evidence type="ECO:0000313" key="12">
    <source>
        <dbReference type="EMBL" id="EHR38129.1"/>
    </source>
</evidence>
<keyword evidence="3 9" id="KW-0808">Transferase</keyword>
<evidence type="ECO:0000259" key="11">
    <source>
        <dbReference type="Pfam" id="PF24894"/>
    </source>
</evidence>
<evidence type="ECO:0000256" key="9">
    <source>
        <dbReference type="HAMAP-Rule" id="MF_00624"/>
    </source>
</evidence>
<dbReference type="UniPathway" id="UPA00164"/>
<dbReference type="eggNOG" id="COG0448">
    <property type="taxonomic scope" value="Bacteria"/>
</dbReference>
<dbReference type="SUPFAM" id="SSF53448">
    <property type="entry name" value="Nucleotide-diphospho-sugar transferases"/>
    <property type="match status" value="1"/>
</dbReference>
<reference evidence="12 13" key="1">
    <citation type="submission" date="2012-01" db="EMBL/GenBank/DDBJ databases">
        <title>The Genome Sequence of Facklamia languida CCUG 37842.</title>
        <authorList>
            <consortium name="The Broad Institute Genome Sequencing Platform"/>
            <person name="Earl A."/>
            <person name="Ward D."/>
            <person name="Feldgarden M."/>
            <person name="Gevers D."/>
            <person name="Huys G."/>
            <person name="Young S.K."/>
            <person name="Zeng Q."/>
            <person name="Gargeya S."/>
            <person name="Fitzgerald M."/>
            <person name="Haas B."/>
            <person name="Abouelleil A."/>
            <person name="Alvarado L."/>
            <person name="Arachchi H.M."/>
            <person name="Berlin A."/>
            <person name="Chapman S.B."/>
            <person name="Gearin G."/>
            <person name="Goldberg J."/>
            <person name="Griggs A."/>
            <person name="Gujja S."/>
            <person name="Hansen M."/>
            <person name="Heiman D."/>
            <person name="Howarth C."/>
            <person name="Larimer J."/>
            <person name="Lui A."/>
            <person name="MacDonald P.J.P."/>
            <person name="McCowen C."/>
            <person name="Montmayeur A."/>
            <person name="Murphy C."/>
            <person name="Neiman D."/>
            <person name="Pearson M."/>
            <person name="Priest M."/>
            <person name="Roberts A."/>
            <person name="Saif S."/>
            <person name="Shea T."/>
            <person name="Sisk P."/>
            <person name="Stolte C."/>
            <person name="Sykes S."/>
            <person name="Wortman J."/>
            <person name="Nusbaum C."/>
            <person name="Birren B."/>
        </authorList>
    </citation>
    <scope>NUCLEOTIDE SEQUENCE [LARGE SCALE GENOMIC DNA]</scope>
    <source>
        <strain evidence="12 13">CCUG 37842</strain>
    </source>
</reference>
<feature type="binding site" evidence="9">
    <location>
        <position position="159"/>
    </location>
    <ligand>
        <name>alpha-D-glucose 1-phosphate</name>
        <dbReference type="ChEBI" id="CHEBI:58601"/>
    </ligand>
</feature>
<evidence type="ECO:0000259" key="10">
    <source>
        <dbReference type="Pfam" id="PF00483"/>
    </source>
</evidence>
<evidence type="ECO:0000256" key="2">
    <source>
        <dbReference type="ARBA" id="ARBA00022600"/>
    </source>
</evidence>
<dbReference type="HAMAP" id="MF_00624">
    <property type="entry name" value="GlgC"/>
    <property type="match status" value="1"/>
</dbReference>
<dbReference type="InterPro" id="IPR011831">
    <property type="entry name" value="ADP-Glc_PPase"/>
</dbReference>
<dbReference type="SUPFAM" id="SSF51161">
    <property type="entry name" value="Trimeric LpxA-like enzymes"/>
    <property type="match status" value="1"/>
</dbReference>
<evidence type="ECO:0000256" key="8">
    <source>
        <dbReference type="ARBA" id="ARBA00023277"/>
    </source>
</evidence>
<comment type="pathway">
    <text evidence="9">Glycan biosynthesis; glycogen biosynthesis.</text>
</comment>
<dbReference type="PROSITE" id="PS00810">
    <property type="entry name" value="ADP_GLC_PYROPHOSPH_3"/>
    <property type="match status" value="1"/>
</dbReference>
<dbReference type="EC" id="2.7.7.27" evidence="9"/>
<dbReference type="Gene3D" id="2.160.10.10">
    <property type="entry name" value="Hexapeptide repeat proteins"/>
    <property type="match status" value="1"/>
</dbReference>
<dbReference type="EMBL" id="AGEG01000002">
    <property type="protein sequence ID" value="EHR38129.1"/>
    <property type="molecule type" value="Genomic_DNA"/>
</dbReference>
<evidence type="ECO:0000256" key="3">
    <source>
        <dbReference type="ARBA" id="ARBA00022679"/>
    </source>
</evidence>
<evidence type="ECO:0000256" key="7">
    <source>
        <dbReference type="ARBA" id="ARBA00023056"/>
    </source>
</evidence>
<keyword evidence="4 9" id="KW-0548">Nucleotidyltransferase</keyword>
<dbReference type="InterPro" id="IPR005835">
    <property type="entry name" value="NTP_transferase_dom"/>
</dbReference>
<organism evidence="12 13">
    <name type="scientific">Facklamia languida CCUG 37842</name>
    <dbReference type="NCBI Taxonomy" id="883113"/>
    <lineage>
        <taxon>Bacteria</taxon>
        <taxon>Bacillati</taxon>
        <taxon>Bacillota</taxon>
        <taxon>Bacilli</taxon>
        <taxon>Lactobacillales</taxon>
        <taxon>Aerococcaceae</taxon>
        <taxon>Facklamia</taxon>
    </lineage>
</organism>
<dbReference type="Pfam" id="PF24894">
    <property type="entry name" value="Hexapep_GlmU"/>
    <property type="match status" value="1"/>
</dbReference>
<evidence type="ECO:0000256" key="4">
    <source>
        <dbReference type="ARBA" id="ARBA00022695"/>
    </source>
</evidence>
<proteinExistence type="inferred from homology"/>
<name>H3NH74_9LACT</name>
<feature type="binding site" evidence="9">
    <location>
        <begin position="174"/>
        <end position="175"/>
    </location>
    <ligand>
        <name>alpha-D-glucose 1-phosphate</name>
        <dbReference type="ChEBI" id="CHEBI:58601"/>
    </ligand>
</feature>
<comment type="caution">
    <text evidence="12">The sequence shown here is derived from an EMBL/GenBank/DDBJ whole genome shotgun (WGS) entry which is preliminary data.</text>
</comment>
<dbReference type="InterPro" id="IPR056818">
    <property type="entry name" value="GlmU/GlgC-like_hexapep"/>
</dbReference>
<evidence type="ECO:0000256" key="1">
    <source>
        <dbReference type="ARBA" id="ARBA00010443"/>
    </source>
</evidence>
<evidence type="ECO:0000256" key="5">
    <source>
        <dbReference type="ARBA" id="ARBA00022741"/>
    </source>
</evidence>
<evidence type="ECO:0000256" key="6">
    <source>
        <dbReference type="ARBA" id="ARBA00022840"/>
    </source>
</evidence>
<dbReference type="GO" id="GO:0005978">
    <property type="term" value="P:glycogen biosynthetic process"/>
    <property type="evidence" value="ECO:0007669"/>
    <property type="project" value="UniProtKB-UniRule"/>
</dbReference>
<feature type="binding site" evidence="9">
    <location>
        <position position="185"/>
    </location>
    <ligand>
        <name>alpha-D-glucose 1-phosphate</name>
        <dbReference type="ChEBI" id="CHEBI:58601"/>
    </ligand>
</feature>
<dbReference type="GO" id="GO:0008878">
    <property type="term" value="F:glucose-1-phosphate adenylyltransferase activity"/>
    <property type="evidence" value="ECO:0007669"/>
    <property type="project" value="UniProtKB-UniRule"/>
</dbReference>
<keyword evidence="8 9" id="KW-0119">Carbohydrate metabolism</keyword>
<accession>H3NH74</accession>
<gene>
    <name evidence="9" type="primary">glgC</name>
    <name evidence="12" type="ORF">HMPREF9708_00213</name>
</gene>
<dbReference type="CDD" id="cd04651">
    <property type="entry name" value="LbH_G1P_AT_C"/>
    <property type="match status" value="1"/>
</dbReference>
<comment type="catalytic activity">
    <reaction evidence="9">
        <text>alpha-D-glucose 1-phosphate + ATP + H(+) = ADP-alpha-D-glucose + diphosphate</text>
        <dbReference type="Rhea" id="RHEA:12120"/>
        <dbReference type="ChEBI" id="CHEBI:15378"/>
        <dbReference type="ChEBI" id="CHEBI:30616"/>
        <dbReference type="ChEBI" id="CHEBI:33019"/>
        <dbReference type="ChEBI" id="CHEBI:57498"/>
        <dbReference type="ChEBI" id="CHEBI:58601"/>
        <dbReference type="EC" id="2.7.7.27"/>
    </reaction>
</comment>
<keyword evidence="13" id="KW-1185">Reference proteome</keyword>
<dbReference type="PATRIC" id="fig|883113.3.peg.212"/>
<dbReference type="InterPro" id="IPR029044">
    <property type="entry name" value="Nucleotide-diphossugar_trans"/>
</dbReference>
<keyword evidence="5 9" id="KW-0547">Nucleotide-binding</keyword>
<dbReference type="Proteomes" id="UP000006190">
    <property type="component" value="Unassembled WGS sequence"/>
</dbReference>
<dbReference type="InterPro" id="IPR023049">
    <property type="entry name" value="GlgC_bac"/>
</dbReference>
<dbReference type="InterPro" id="IPR005836">
    <property type="entry name" value="ADP_Glu_pyroP_CS"/>
</dbReference>
<comment type="subunit">
    <text evidence="9">Homotetramer.</text>
</comment>
<dbReference type="Gene3D" id="3.90.550.10">
    <property type="entry name" value="Spore Coat Polysaccharide Biosynthesis Protein SpsA, Chain A"/>
    <property type="match status" value="1"/>
</dbReference>
<feature type="site" description="Could play a key role in the communication between the regulatory and the substrate sites" evidence="9">
    <location>
        <position position="55"/>
    </location>
</feature>
<dbReference type="AlphaFoldDB" id="H3NH74"/>
<dbReference type="CDD" id="cd02508">
    <property type="entry name" value="ADP_Glucose_PP"/>
    <property type="match status" value="1"/>
</dbReference>
<keyword evidence="2 9" id="KW-0321">Glycogen metabolism</keyword>
<keyword evidence="7 9" id="KW-0320">Glycogen biosynthesis</keyword>
<evidence type="ECO:0000313" key="13">
    <source>
        <dbReference type="Proteomes" id="UP000006190"/>
    </source>
</evidence>
<dbReference type="PANTHER" id="PTHR43523:SF2">
    <property type="entry name" value="GLUCOSE-1-PHOSPHATE ADENYLYLTRANSFERASE"/>
    <property type="match status" value="1"/>
</dbReference>
<dbReference type="NCBIfam" id="TIGR02091">
    <property type="entry name" value="glgC"/>
    <property type="match status" value="1"/>
</dbReference>
<protein>
    <recommendedName>
        <fullName evidence="9">Glucose-1-phosphate adenylyltransferase</fullName>
        <ecNumber evidence="9">2.7.7.27</ecNumber>
    </recommendedName>
    <alternativeName>
        <fullName evidence="9">ADP-glucose pyrophosphorylase</fullName>
        <shortName evidence="9">ADPGlc PPase</shortName>
    </alternativeName>
    <alternativeName>
        <fullName evidence="9">ADP-glucose synthase</fullName>
    </alternativeName>
</protein>
<feature type="site" description="Could play a key role in the communication between the regulatory and the substrate sites" evidence="9">
    <location>
        <position position="93"/>
    </location>
</feature>
<dbReference type="PANTHER" id="PTHR43523">
    <property type="entry name" value="GLUCOSE-1-PHOSPHATE ADENYLYLTRANSFERASE-RELATED"/>
    <property type="match status" value="1"/>
</dbReference>